<dbReference type="SUPFAM" id="SSF51004">
    <property type="entry name" value="C-terminal (heme d1) domain of cytochrome cd1-nitrite reductase"/>
    <property type="match status" value="1"/>
</dbReference>
<dbReference type="GO" id="GO:0017057">
    <property type="term" value="F:6-phosphogluconolactonase activity"/>
    <property type="evidence" value="ECO:0007669"/>
    <property type="project" value="TreeGrafter"/>
</dbReference>
<dbReference type="EMBL" id="NFKK01000003">
    <property type="protein sequence ID" value="OUP53601.1"/>
    <property type="molecule type" value="Genomic_DNA"/>
</dbReference>
<dbReference type="Proteomes" id="UP000195897">
    <property type="component" value="Unassembled WGS sequence"/>
</dbReference>
<sequence>MHGYIGTYTTGRSQGIYRFTFDPDTGALSEPVLFAAVRNPKCVARKGSILASAIELEGRAGVALWDARHPCTPPFSMCCPEKQTPCHLRFSGSSLLAANYHEGLFTVYRTDSHNLSCATQIACGEKAGCHQSLGRRGFILVPCLEQDQVRIFDRKFSPRGVILFPAGSGPRHGIFHPKDRTLWMVTERSHELYHFNYADTRYQLLQQVSILPKDHPEYAASTTAAIRLSPDGRFLYTSTRGADIMSVFALDADGAHLIQQVPCGGKHPRDFILSDDGRYVLVLCRDSDDLFSFPRDAETGKLGEIVSHIHVPEGSSICL</sequence>
<dbReference type="InterPro" id="IPR050282">
    <property type="entry name" value="Cycloisomerase_2"/>
</dbReference>
<evidence type="ECO:0000313" key="3">
    <source>
        <dbReference type="Proteomes" id="UP000195897"/>
    </source>
</evidence>
<proteinExistence type="inferred from homology"/>
<name>A0A1Y4LFH5_9FIRM</name>
<organism evidence="2 3">
    <name type="scientific">Butyricicoccus pullicaecorum</name>
    <dbReference type="NCBI Taxonomy" id="501571"/>
    <lineage>
        <taxon>Bacteria</taxon>
        <taxon>Bacillati</taxon>
        <taxon>Bacillota</taxon>
        <taxon>Clostridia</taxon>
        <taxon>Eubacteriales</taxon>
        <taxon>Butyricicoccaceae</taxon>
        <taxon>Butyricicoccus</taxon>
    </lineage>
</organism>
<dbReference type="InterPro" id="IPR015943">
    <property type="entry name" value="WD40/YVTN_repeat-like_dom_sf"/>
</dbReference>
<comment type="caution">
    <text evidence="2">The sequence shown here is derived from an EMBL/GenBank/DDBJ whole genome shotgun (WGS) entry which is preliminary data.</text>
</comment>
<gene>
    <name evidence="2" type="ORF">B5F17_03165</name>
</gene>
<evidence type="ECO:0000256" key="1">
    <source>
        <dbReference type="ARBA" id="ARBA00005564"/>
    </source>
</evidence>
<dbReference type="RefSeq" id="WP_087370727.1">
    <property type="nucleotide sequence ID" value="NZ_NFKK01000003.1"/>
</dbReference>
<dbReference type="PANTHER" id="PTHR30344">
    <property type="entry name" value="6-PHOSPHOGLUCONOLACTONASE-RELATED"/>
    <property type="match status" value="1"/>
</dbReference>
<dbReference type="AlphaFoldDB" id="A0A1Y4LFH5"/>
<dbReference type="PANTHER" id="PTHR30344:SF1">
    <property type="entry name" value="6-PHOSPHOGLUCONOLACTONASE"/>
    <property type="match status" value="1"/>
</dbReference>
<reference evidence="3" key="1">
    <citation type="submission" date="2017-04" db="EMBL/GenBank/DDBJ databases">
        <title>Function of individual gut microbiota members based on whole genome sequencing of pure cultures obtained from chicken caecum.</title>
        <authorList>
            <person name="Medvecky M."/>
            <person name="Cejkova D."/>
            <person name="Polansky O."/>
            <person name="Karasova D."/>
            <person name="Kubasova T."/>
            <person name="Cizek A."/>
            <person name="Rychlik I."/>
        </authorList>
    </citation>
    <scope>NUCLEOTIDE SEQUENCE [LARGE SCALE GENOMIC DNA]</scope>
    <source>
        <strain evidence="3">An180</strain>
    </source>
</reference>
<dbReference type="InterPro" id="IPR019405">
    <property type="entry name" value="Lactonase_7-beta_prop"/>
</dbReference>
<dbReference type="Gene3D" id="2.130.10.10">
    <property type="entry name" value="YVTN repeat-like/Quinoprotein amine dehydrogenase"/>
    <property type="match status" value="1"/>
</dbReference>
<evidence type="ECO:0008006" key="4">
    <source>
        <dbReference type="Google" id="ProtNLM"/>
    </source>
</evidence>
<evidence type="ECO:0000313" key="2">
    <source>
        <dbReference type="EMBL" id="OUP53601.1"/>
    </source>
</evidence>
<dbReference type="InterPro" id="IPR011048">
    <property type="entry name" value="Haem_d1_sf"/>
</dbReference>
<accession>A0A1Y4LFH5</accession>
<protein>
    <recommendedName>
        <fullName evidence="4">6-phosphogluconolactonase</fullName>
    </recommendedName>
</protein>
<dbReference type="Pfam" id="PF10282">
    <property type="entry name" value="Lactonase"/>
    <property type="match status" value="1"/>
</dbReference>
<comment type="similarity">
    <text evidence="1">Belongs to the cycloisomerase 2 family.</text>
</comment>